<keyword evidence="5" id="KW-1133">Transmembrane helix</keyword>
<keyword evidence="5" id="KW-0472">Membrane</keyword>
<sequence length="750" mass="78773">MPIAILCPECDTRLNAPDATAGTTVKCPKCKTPMVIPMPGPEVAAADEPTSSPKTPAPAARKRGQMMRDTEAEDDGRPRPRRKKKPVRSSPPWVLIGGAAAVLVAVVVIGGLAAIVAFSRKALPPPATPDQTTAGQGTVVQATADPRARPLPVVRKPRATLTAEQNRPVGAIALSADGRLAATADRDVVRVWDMDPPGERATLPVGKGPIHSVALSPDGKTVAAAGVDGVVHLWDVGSKTERTFAGTGTGVFAFSPDGKELAVLGSVVREVQDQRFGKVGVPYAHVAVHDVATGKARDEWTGERASYAGLAFLKGGTLLANTEAGGVVLRNAATGEVLAALKSPPGHIRTLAASADGRVLATCNGDKAVRLWNPDGSTTGTLPNHATNVRTVALTPDGSILVAANGDYALEDKAVIVDEARVWDVNTRQARAVVSGQRGWMGAVAITPDGKTIVTGGADGVIRFWDIPTPGSTPDPEQTASEQSDAVTALGRKHGGKVRREGSEVVELDLTGARVGDTEVGVLAEAKRLRKLRLDRTAVTDTGLDRLRGSTELVELGVVGTPITESAAASFRKALPGCTVFWSRDDFVNALINQQYDLPAAVRACNGRVKTDPDGAVTSVNLGWTKRRITDEALSRLKGLPKLRELQLYGDTKLGYEITDAGLEVLTDLTTLENVSVAWTRVTDAGLIHLKGLTRLKYLDVRGTMVSDAGLDHLAGLTNLSQISATGAKVTEAGVAKLRLRLPRLNVVLK</sequence>
<accession>A0A225DDQ7</accession>
<keyword evidence="7" id="KW-1185">Reference proteome</keyword>
<dbReference type="Gene3D" id="2.20.28.160">
    <property type="match status" value="1"/>
</dbReference>
<dbReference type="PANTHER" id="PTHR19879:SF9">
    <property type="entry name" value="TRANSCRIPTION INITIATION FACTOR TFIID SUBUNIT 5"/>
    <property type="match status" value="1"/>
</dbReference>
<dbReference type="PROSITE" id="PS00678">
    <property type="entry name" value="WD_REPEATS_1"/>
    <property type="match status" value="2"/>
</dbReference>
<dbReference type="CDD" id="cd00200">
    <property type="entry name" value="WD40"/>
    <property type="match status" value="1"/>
</dbReference>
<evidence type="ECO:0000256" key="5">
    <source>
        <dbReference type="SAM" id="Phobius"/>
    </source>
</evidence>
<dbReference type="OrthoDB" id="218695at2"/>
<dbReference type="EMBL" id="NIDE01000020">
    <property type="protein sequence ID" value="OWK34535.1"/>
    <property type="molecule type" value="Genomic_DNA"/>
</dbReference>
<dbReference type="InterPro" id="IPR001680">
    <property type="entry name" value="WD40_rpt"/>
</dbReference>
<dbReference type="Gene3D" id="3.80.10.10">
    <property type="entry name" value="Ribonuclease Inhibitor"/>
    <property type="match status" value="2"/>
</dbReference>
<evidence type="ECO:0000313" key="6">
    <source>
        <dbReference type="EMBL" id="OWK34535.1"/>
    </source>
</evidence>
<name>A0A225DDQ7_9BACT</name>
<comment type="caution">
    <text evidence="6">The sequence shown here is derived from an EMBL/GenBank/DDBJ whole genome shotgun (WGS) entry which is preliminary data.</text>
</comment>
<dbReference type="InterPro" id="IPR036322">
    <property type="entry name" value="WD40_repeat_dom_sf"/>
</dbReference>
<evidence type="ECO:0000256" key="1">
    <source>
        <dbReference type="ARBA" id="ARBA00022574"/>
    </source>
</evidence>
<dbReference type="PROSITE" id="PS50294">
    <property type="entry name" value="WD_REPEATS_REGION"/>
    <property type="match status" value="2"/>
</dbReference>
<feature type="compositionally biased region" description="Basic and acidic residues" evidence="4">
    <location>
        <begin position="66"/>
        <end position="78"/>
    </location>
</feature>
<evidence type="ECO:0000256" key="3">
    <source>
        <dbReference type="PROSITE-ProRule" id="PRU00221"/>
    </source>
</evidence>
<gene>
    <name evidence="6" type="ORF">FRUB_10506</name>
</gene>
<feature type="transmembrane region" description="Helical" evidence="5">
    <location>
        <begin position="93"/>
        <end position="118"/>
    </location>
</feature>
<dbReference type="PROSITE" id="PS50082">
    <property type="entry name" value="WD_REPEATS_2"/>
    <property type="match status" value="3"/>
</dbReference>
<organism evidence="6 7">
    <name type="scientific">Fimbriiglobus ruber</name>
    <dbReference type="NCBI Taxonomy" id="1908690"/>
    <lineage>
        <taxon>Bacteria</taxon>
        <taxon>Pseudomonadati</taxon>
        <taxon>Planctomycetota</taxon>
        <taxon>Planctomycetia</taxon>
        <taxon>Gemmatales</taxon>
        <taxon>Gemmataceae</taxon>
        <taxon>Fimbriiglobus</taxon>
    </lineage>
</organism>
<keyword evidence="1 3" id="KW-0853">WD repeat</keyword>
<dbReference type="SUPFAM" id="SSF50978">
    <property type="entry name" value="WD40 repeat-like"/>
    <property type="match status" value="1"/>
</dbReference>
<reference evidence="7" key="1">
    <citation type="submission" date="2017-06" db="EMBL/GenBank/DDBJ databases">
        <title>Genome analysis of Fimbriiglobus ruber SP5, the first member of the order Planctomycetales with confirmed chitinolytic capability.</title>
        <authorList>
            <person name="Ravin N.V."/>
            <person name="Rakitin A.L."/>
            <person name="Ivanova A.A."/>
            <person name="Beletsky A.V."/>
            <person name="Kulichevskaya I.S."/>
            <person name="Mardanov A.V."/>
            <person name="Dedysh S.N."/>
        </authorList>
    </citation>
    <scope>NUCLEOTIDE SEQUENCE [LARGE SCALE GENOMIC DNA]</scope>
    <source>
        <strain evidence="7">SP5</strain>
    </source>
</reference>
<dbReference type="RefSeq" id="WP_088260803.1">
    <property type="nucleotide sequence ID" value="NZ_NIDE01000020.1"/>
</dbReference>
<feature type="region of interest" description="Disordered" evidence="4">
    <location>
        <begin position="39"/>
        <end position="91"/>
    </location>
</feature>
<dbReference type="InterPro" id="IPR015943">
    <property type="entry name" value="WD40/YVTN_repeat-like_dom_sf"/>
</dbReference>
<keyword evidence="2" id="KW-0677">Repeat</keyword>
<evidence type="ECO:0000256" key="4">
    <source>
        <dbReference type="SAM" id="MobiDB-lite"/>
    </source>
</evidence>
<feature type="repeat" description="WD" evidence="3">
    <location>
        <begin position="203"/>
        <end position="244"/>
    </location>
</feature>
<feature type="repeat" description="WD" evidence="3">
    <location>
        <begin position="434"/>
        <end position="467"/>
    </location>
</feature>
<feature type="repeat" description="WD" evidence="3">
    <location>
        <begin position="341"/>
        <end position="373"/>
    </location>
</feature>
<dbReference type="Proteomes" id="UP000214646">
    <property type="component" value="Unassembled WGS sequence"/>
</dbReference>
<protein>
    <submittedName>
        <fullName evidence="6">High-affnity carbon uptake protein Hat/HatR</fullName>
    </submittedName>
</protein>
<dbReference type="Gene3D" id="2.130.10.10">
    <property type="entry name" value="YVTN repeat-like/Quinoprotein amine dehydrogenase"/>
    <property type="match status" value="3"/>
</dbReference>
<evidence type="ECO:0000313" key="7">
    <source>
        <dbReference type="Proteomes" id="UP000214646"/>
    </source>
</evidence>
<dbReference type="Pfam" id="PF00400">
    <property type="entry name" value="WD40"/>
    <property type="match status" value="5"/>
</dbReference>
<dbReference type="InterPro" id="IPR019775">
    <property type="entry name" value="WD40_repeat_CS"/>
</dbReference>
<feature type="compositionally biased region" description="Low complexity" evidence="4">
    <location>
        <begin position="49"/>
        <end position="59"/>
    </location>
</feature>
<dbReference type="SMART" id="SM00320">
    <property type="entry name" value="WD40"/>
    <property type="match status" value="5"/>
</dbReference>
<dbReference type="PANTHER" id="PTHR19879">
    <property type="entry name" value="TRANSCRIPTION INITIATION FACTOR TFIID"/>
    <property type="match status" value="1"/>
</dbReference>
<dbReference type="InterPro" id="IPR032675">
    <property type="entry name" value="LRR_dom_sf"/>
</dbReference>
<keyword evidence="5" id="KW-0812">Transmembrane</keyword>
<proteinExistence type="predicted"/>
<evidence type="ECO:0000256" key="2">
    <source>
        <dbReference type="ARBA" id="ARBA00022737"/>
    </source>
</evidence>
<dbReference type="SUPFAM" id="SSF52047">
    <property type="entry name" value="RNI-like"/>
    <property type="match status" value="1"/>
</dbReference>
<dbReference type="AlphaFoldDB" id="A0A225DDQ7"/>